<dbReference type="Pfam" id="PF14365">
    <property type="entry name" value="Neprosin_AP"/>
    <property type="match status" value="1"/>
</dbReference>
<dbReference type="PANTHER" id="PTHR31589:SF223">
    <property type="entry name" value="PROTEIN, PUTATIVE (DUF239)-RELATED"/>
    <property type="match status" value="1"/>
</dbReference>
<dbReference type="PROSITE" id="PS52045">
    <property type="entry name" value="NEPROSIN_PEP_CD"/>
    <property type="match status" value="1"/>
</dbReference>
<dbReference type="PANTHER" id="PTHR31589">
    <property type="entry name" value="PROTEIN, PUTATIVE (DUF239)-RELATED-RELATED"/>
    <property type="match status" value="1"/>
</dbReference>
<dbReference type="AlphaFoldDB" id="A0A9Q0FV67"/>
<comment type="caution">
    <text evidence="2">The sequence shown here is derived from an EMBL/GenBank/DDBJ whole genome shotgun (WGS) entry which is preliminary data.</text>
</comment>
<dbReference type="Pfam" id="PF03080">
    <property type="entry name" value="Neprosin"/>
    <property type="match status" value="1"/>
</dbReference>
<evidence type="ECO:0000259" key="1">
    <source>
        <dbReference type="PROSITE" id="PS52045"/>
    </source>
</evidence>
<proteinExistence type="predicted"/>
<accession>A0A9Q0FV67</accession>
<dbReference type="Proteomes" id="UP001141552">
    <property type="component" value="Unassembled WGS sequence"/>
</dbReference>
<reference evidence="2" key="1">
    <citation type="submission" date="2022-02" db="EMBL/GenBank/DDBJ databases">
        <authorList>
            <person name="Henning P.M."/>
            <person name="McCubbin A.G."/>
            <person name="Shore J.S."/>
        </authorList>
    </citation>
    <scope>NUCLEOTIDE SEQUENCE</scope>
    <source>
        <strain evidence="2">F60SS</strain>
        <tissue evidence="2">Leaves</tissue>
    </source>
</reference>
<dbReference type="OrthoDB" id="1858978at2759"/>
<dbReference type="InterPro" id="IPR025521">
    <property type="entry name" value="Neprosin_propep"/>
</dbReference>
<dbReference type="InterPro" id="IPR053168">
    <property type="entry name" value="Glutamic_endopeptidase"/>
</dbReference>
<evidence type="ECO:0000313" key="3">
    <source>
        <dbReference type="Proteomes" id="UP001141552"/>
    </source>
</evidence>
<gene>
    <name evidence="2" type="ORF">Tsubulata_012370</name>
</gene>
<name>A0A9Q0FV67_9ROSI</name>
<reference evidence="2" key="2">
    <citation type="journal article" date="2023" name="Plants (Basel)">
        <title>Annotation of the Turnera subulata (Passifloraceae) Draft Genome Reveals the S-Locus Evolved after the Divergence of Turneroideae from Passifloroideae in a Stepwise Manner.</title>
        <authorList>
            <person name="Henning P.M."/>
            <person name="Roalson E.H."/>
            <person name="Mir W."/>
            <person name="McCubbin A.G."/>
            <person name="Shore J.S."/>
        </authorList>
    </citation>
    <scope>NUCLEOTIDE SEQUENCE</scope>
    <source>
        <strain evidence="2">F60SS</strain>
    </source>
</reference>
<dbReference type="EMBL" id="JAKUCV010003539">
    <property type="protein sequence ID" value="KAJ4838489.1"/>
    <property type="molecule type" value="Genomic_DNA"/>
</dbReference>
<dbReference type="InterPro" id="IPR004314">
    <property type="entry name" value="Neprosin"/>
</dbReference>
<keyword evidence="3" id="KW-1185">Reference proteome</keyword>
<protein>
    <recommendedName>
        <fullName evidence="1">Neprosin PEP catalytic domain-containing protein</fullName>
    </recommendedName>
</protein>
<feature type="domain" description="Neprosin PEP catalytic" evidence="1">
    <location>
        <begin position="25"/>
        <end position="289"/>
    </location>
</feature>
<organism evidence="2 3">
    <name type="scientific">Turnera subulata</name>
    <dbReference type="NCBI Taxonomy" id="218843"/>
    <lineage>
        <taxon>Eukaryota</taxon>
        <taxon>Viridiplantae</taxon>
        <taxon>Streptophyta</taxon>
        <taxon>Embryophyta</taxon>
        <taxon>Tracheophyta</taxon>
        <taxon>Spermatophyta</taxon>
        <taxon>Magnoliopsida</taxon>
        <taxon>eudicotyledons</taxon>
        <taxon>Gunneridae</taxon>
        <taxon>Pentapetalae</taxon>
        <taxon>rosids</taxon>
        <taxon>fabids</taxon>
        <taxon>Malpighiales</taxon>
        <taxon>Passifloraceae</taxon>
        <taxon>Turnera</taxon>
    </lineage>
</organism>
<sequence>MLVEEDLELEEQLRFLNKPAVTTIQTKSGDTYNCVNYYEQPAFDHPALKNEKYKYQMRLSNNKGKKEKNTIWLNGYGCPVGTVPIKPITKDDLIRAKSASNMYDSKVRPQDESYPGLHTQRGSCYNTLCPAPAFILETSEIPLDYAFPQISQRGGDIYSTGFFVYKDKANGDWYLQVGTKGVGIGRWPQKMFGALADSASYIEWGGQVITPPNVPSPEMGSGHQLPLSLDERYDAVCNQIRLIDENNNEVNPEDTETLRDIVTVYDVVDLGRRGQEGRVIVYGGNGGYTGN</sequence>
<evidence type="ECO:0000313" key="2">
    <source>
        <dbReference type="EMBL" id="KAJ4838489.1"/>
    </source>
</evidence>